<accession>A0AA88JID4</accession>
<evidence type="ECO:0000256" key="1">
    <source>
        <dbReference type="SAM" id="MobiDB-lite"/>
    </source>
</evidence>
<dbReference type="Proteomes" id="UP001187192">
    <property type="component" value="Unassembled WGS sequence"/>
</dbReference>
<organism evidence="2 3">
    <name type="scientific">Ficus carica</name>
    <name type="common">Common fig</name>
    <dbReference type="NCBI Taxonomy" id="3494"/>
    <lineage>
        <taxon>Eukaryota</taxon>
        <taxon>Viridiplantae</taxon>
        <taxon>Streptophyta</taxon>
        <taxon>Embryophyta</taxon>
        <taxon>Tracheophyta</taxon>
        <taxon>Spermatophyta</taxon>
        <taxon>Magnoliopsida</taxon>
        <taxon>eudicotyledons</taxon>
        <taxon>Gunneridae</taxon>
        <taxon>Pentapetalae</taxon>
        <taxon>rosids</taxon>
        <taxon>fabids</taxon>
        <taxon>Rosales</taxon>
        <taxon>Moraceae</taxon>
        <taxon>Ficeae</taxon>
        <taxon>Ficus</taxon>
    </lineage>
</organism>
<dbReference type="EMBL" id="BTGU01017150">
    <property type="protein sequence ID" value="GMN73686.1"/>
    <property type="molecule type" value="Genomic_DNA"/>
</dbReference>
<dbReference type="AlphaFoldDB" id="A0AA88JID4"/>
<feature type="region of interest" description="Disordered" evidence="1">
    <location>
        <begin position="62"/>
        <end position="83"/>
    </location>
</feature>
<sequence length="98" mass="11202">PVRKSVRRVGSSFSVKEKAWWRWRRSFCWSEGKKRKKKAWSESLWRGLRIFDGVGGGAGGGGGGFGETLLGEGRTKKKKEEECEEEEAAEKRNLFFVF</sequence>
<comment type="caution">
    <text evidence="2">The sequence shown here is derived from an EMBL/GenBank/DDBJ whole genome shotgun (WGS) entry which is preliminary data.</text>
</comment>
<evidence type="ECO:0000313" key="2">
    <source>
        <dbReference type="EMBL" id="GMN73686.1"/>
    </source>
</evidence>
<proteinExistence type="predicted"/>
<reference evidence="2" key="1">
    <citation type="submission" date="2023-07" db="EMBL/GenBank/DDBJ databases">
        <title>draft genome sequence of fig (Ficus carica).</title>
        <authorList>
            <person name="Takahashi T."/>
            <person name="Nishimura K."/>
        </authorList>
    </citation>
    <scope>NUCLEOTIDE SEQUENCE</scope>
</reference>
<gene>
    <name evidence="2" type="ORF">TIFTF001_055371</name>
</gene>
<name>A0AA88JID4_FICCA</name>
<feature type="non-terminal residue" evidence="2">
    <location>
        <position position="1"/>
    </location>
</feature>
<evidence type="ECO:0000313" key="3">
    <source>
        <dbReference type="Proteomes" id="UP001187192"/>
    </source>
</evidence>
<protein>
    <submittedName>
        <fullName evidence="2">Uncharacterized protein</fullName>
    </submittedName>
</protein>
<keyword evidence="3" id="KW-1185">Reference proteome</keyword>